<evidence type="ECO:0000256" key="3">
    <source>
        <dbReference type="ARBA" id="ARBA00022448"/>
    </source>
</evidence>
<evidence type="ECO:0008006" key="14">
    <source>
        <dbReference type="Google" id="ProtNLM"/>
    </source>
</evidence>
<evidence type="ECO:0000256" key="5">
    <source>
        <dbReference type="ARBA" id="ARBA00022824"/>
    </source>
</evidence>
<dbReference type="GO" id="GO:0005484">
    <property type="term" value="F:SNAP receptor activity"/>
    <property type="evidence" value="ECO:0007669"/>
    <property type="project" value="TreeGrafter"/>
</dbReference>
<evidence type="ECO:0000256" key="10">
    <source>
        <dbReference type="SAM" id="MobiDB-lite"/>
    </source>
</evidence>
<keyword evidence="8 11" id="KW-1133">Transmembrane helix</keyword>
<comment type="similarity">
    <text evidence="2">Belongs to the USE1 family.</text>
</comment>
<dbReference type="GO" id="GO:0005789">
    <property type="term" value="C:endoplasmic reticulum membrane"/>
    <property type="evidence" value="ECO:0007669"/>
    <property type="project" value="UniProtKB-SubCell"/>
</dbReference>
<keyword evidence="3" id="KW-0813">Transport</keyword>
<dbReference type="InterPro" id="IPR019150">
    <property type="entry name" value="Vesicle_transport_protein_Use1"/>
</dbReference>
<feature type="region of interest" description="Disordered" evidence="10">
    <location>
        <begin position="108"/>
        <end position="241"/>
    </location>
</feature>
<dbReference type="Proteomes" id="UP001219355">
    <property type="component" value="Chromosome 1"/>
</dbReference>
<reference evidence="12" key="1">
    <citation type="submission" date="2023-03" db="EMBL/GenBank/DDBJ databases">
        <title>Emydomyces testavorans Genome Sequence.</title>
        <authorList>
            <person name="Hoyer L."/>
        </authorList>
    </citation>
    <scope>NUCLEOTIDE SEQUENCE</scope>
    <source>
        <strain evidence="12">16-2883</strain>
    </source>
</reference>
<evidence type="ECO:0000313" key="12">
    <source>
        <dbReference type="EMBL" id="WEW55911.1"/>
    </source>
</evidence>
<feature type="compositionally biased region" description="Low complexity" evidence="10">
    <location>
        <begin position="232"/>
        <end position="241"/>
    </location>
</feature>
<dbReference type="PANTHER" id="PTHR13050:SF7">
    <property type="entry name" value="VESICLE TRANSPORT PROTEIN USE1"/>
    <property type="match status" value="1"/>
</dbReference>
<evidence type="ECO:0000256" key="4">
    <source>
        <dbReference type="ARBA" id="ARBA00022692"/>
    </source>
</evidence>
<dbReference type="AlphaFoldDB" id="A0AAF0DDX2"/>
<keyword evidence="4 11" id="KW-0812">Transmembrane</keyword>
<feature type="compositionally biased region" description="Polar residues" evidence="10">
    <location>
        <begin position="159"/>
        <end position="190"/>
    </location>
</feature>
<dbReference type="PANTHER" id="PTHR13050">
    <property type="entry name" value="USE1-LIKE PROTEIN"/>
    <property type="match status" value="1"/>
</dbReference>
<dbReference type="GO" id="GO:0031201">
    <property type="term" value="C:SNARE complex"/>
    <property type="evidence" value="ECO:0007669"/>
    <property type="project" value="TreeGrafter"/>
</dbReference>
<evidence type="ECO:0000256" key="8">
    <source>
        <dbReference type="ARBA" id="ARBA00022989"/>
    </source>
</evidence>
<keyword evidence="13" id="KW-1185">Reference proteome</keyword>
<evidence type="ECO:0000256" key="1">
    <source>
        <dbReference type="ARBA" id="ARBA00004163"/>
    </source>
</evidence>
<comment type="subcellular location">
    <subcellularLocation>
        <location evidence="1">Endoplasmic reticulum membrane</location>
        <topology evidence="1">Single-pass type IV membrane protein</topology>
    </subcellularLocation>
</comment>
<evidence type="ECO:0000256" key="7">
    <source>
        <dbReference type="ARBA" id="ARBA00022927"/>
    </source>
</evidence>
<dbReference type="GO" id="GO:0015031">
    <property type="term" value="P:protein transport"/>
    <property type="evidence" value="ECO:0007669"/>
    <property type="project" value="UniProtKB-KW"/>
</dbReference>
<evidence type="ECO:0000313" key="13">
    <source>
        <dbReference type="Proteomes" id="UP001219355"/>
    </source>
</evidence>
<evidence type="ECO:0000256" key="6">
    <source>
        <dbReference type="ARBA" id="ARBA00022892"/>
    </source>
</evidence>
<accession>A0AAF0DDX2</accession>
<gene>
    <name evidence="12" type="ORF">PRK78_001346</name>
</gene>
<protein>
    <recommendedName>
        <fullName evidence="14">Synaptobrevin</fullName>
    </recommendedName>
</protein>
<keyword evidence="5" id="KW-0256">Endoplasmic reticulum</keyword>
<name>A0AAF0DDX2_9EURO</name>
<keyword evidence="7" id="KW-0653">Protein transport</keyword>
<evidence type="ECO:0000256" key="9">
    <source>
        <dbReference type="ARBA" id="ARBA00023136"/>
    </source>
</evidence>
<feature type="compositionally biased region" description="Basic and acidic residues" evidence="10">
    <location>
        <begin position="144"/>
        <end position="158"/>
    </location>
</feature>
<feature type="transmembrane region" description="Helical" evidence="11">
    <location>
        <begin position="316"/>
        <end position="339"/>
    </location>
</feature>
<keyword evidence="9 11" id="KW-0472">Membrane</keyword>
<dbReference type="GO" id="GO:0006890">
    <property type="term" value="P:retrograde vesicle-mediated transport, Golgi to endoplasmic reticulum"/>
    <property type="evidence" value="ECO:0007669"/>
    <property type="project" value="TreeGrafter"/>
</dbReference>
<organism evidence="12 13">
    <name type="scientific">Emydomyces testavorans</name>
    <dbReference type="NCBI Taxonomy" id="2070801"/>
    <lineage>
        <taxon>Eukaryota</taxon>
        <taxon>Fungi</taxon>
        <taxon>Dikarya</taxon>
        <taxon>Ascomycota</taxon>
        <taxon>Pezizomycotina</taxon>
        <taxon>Eurotiomycetes</taxon>
        <taxon>Eurotiomycetidae</taxon>
        <taxon>Onygenales</taxon>
        <taxon>Nannizziopsiaceae</taxon>
        <taxon>Emydomyces</taxon>
    </lineage>
</organism>
<feature type="compositionally biased region" description="Acidic residues" evidence="10">
    <location>
        <begin position="108"/>
        <end position="120"/>
    </location>
</feature>
<evidence type="ECO:0000256" key="11">
    <source>
        <dbReference type="SAM" id="Phobius"/>
    </source>
</evidence>
<keyword evidence="6" id="KW-0931">ER-Golgi transport</keyword>
<proteinExistence type="inferred from homology"/>
<dbReference type="EMBL" id="CP120627">
    <property type="protein sequence ID" value="WEW55911.1"/>
    <property type="molecule type" value="Genomic_DNA"/>
</dbReference>
<sequence length="345" mass="38706">MTKTSSEANFSSYESINLAHILSRLQGHLLSPSADLKLLRRSKYHRARVAANVEYGRSLLLQLERSLPNIKSPTRKHALQTELSQQRQLLKTLRQRIDELAIEAETLVEEDGFSSEDEDILPTPAESTPERTPSRRGAAVEELPATKDEKRIKQEQNTHETLSQTPEETISKQPNKVPSTPDELQTTSILRSRHHPTRSLQDSHATAIPSRFTSATKPSITPFPSTSPPTEPSATKTHTTETALTNSRLEQDSLTESLLSLATQLKASSQSFHTHLESEKSILSRATEGLDRNTTGLEAAGKRMGMLRRMTEGRGWWGRILMYLWIFGLWIVAVLIVFVGPKLRF</sequence>
<evidence type="ECO:0000256" key="2">
    <source>
        <dbReference type="ARBA" id="ARBA00007891"/>
    </source>
</evidence>